<dbReference type="Gene3D" id="1.10.630.10">
    <property type="entry name" value="Cytochrome P450"/>
    <property type="match status" value="1"/>
</dbReference>
<evidence type="ECO:0000256" key="2">
    <source>
        <dbReference type="ARBA" id="ARBA00005179"/>
    </source>
</evidence>
<dbReference type="Pfam" id="PF00067">
    <property type="entry name" value="p450"/>
    <property type="match status" value="1"/>
</dbReference>
<dbReference type="PANTHER" id="PTHR46300">
    <property type="entry name" value="P450, PUTATIVE (EUROFUNG)-RELATED-RELATED"/>
    <property type="match status" value="1"/>
</dbReference>
<evidence type="ECO:0000256" key="10">
    <source>
        <dbReference type="RuleBase" id="RU000461"/>
    </source>
</evidence>
<evidence type="ECO:0000256" key="3">
    <source>
        <dbReference type="ARBA" id="ARBA00010617"/>
    </source>
</evidence>
<proteinExistence type="inferred from homology"/>
<dbReference type="InterPro" id="IPR050364">
    <property type="entry name" value="Cytochrome_P450_fung"/>
</dbReference>
<evidence type="ECO:0000256" key="5">
    <source>
        <dbReference type="ARBA" id="ARBA00022723"/>
    </source>
</evidence>
<evidence type="ECO:0000256" key="8">
    <source>
        <dbReference type="ARBA" id="ARBA00023033"/>
    </source>
</evidence>
<keyword evidence="4 9" id="KW-0349">Heme</keyword>
<gene>
    <name evidence="11" type="ORF">BDZ94DRAFT_753881</name>
</gene>
<evidence type="ECO:0000256" key="4">
    <source>
        <dbReference type="ARBA" id="ARBA00022617"/>
    </source>
</evidence>
<keyword evidence="8 10" id="KW-0503">Monooxygenase</keyword>
<evidence type="ECO:0000256" key="1">
    <source>
        <dbReference type="ARBA" id="ARBA00001971"/>
    </source>
</evidence>
<name>A0A9P5Y5S7_9AGAR</name>
<feature type="binding site" description="axial binding residue" evidence="9">
    <location>
        <position position="442"/>
    </location>
    <ligand>
        <name>heme</name>
        <dbReference type="ChEBI" id="CHEBI:30413"/>
    </ligand>
    <ligandPart>
        <name>Fe</name>
        <dbReference type="ChEBI" id="CHEBI:18248"/>
    </ligandPart>
</feature>
<dbReference type="OrthoDB" id="2789670at2759"/>
<dbReference type="AlphaFoldDB" id="A0A9P5Y5S7"/>
<dbReference type="PANTHER" id="PTHR46300:SF7">
    <property type="entry name" value="P450, PUTATIVE (EUROFUNG)-RELATED"/>
    <property type="match status" value="1"/>
</dbReference>
<organism evidence="11 12">
    <name type="scientific">Collybia nuda</name>
    <dbReference type="NCBI Taxonomy" id="64659"/>
    <lineage>
        <taxon>Eukaryota</taxon>
        <taxon>Fungi</taxon>
        <taxon>Dikarya</taxon>
        <taxon>Basidiomycota</taxon>
        <taxon>Agaricomycotina</taxon>
        <taxon>Agaricomycetes</taxon>
        <taxon>Agaricomycetidae</taxon>
        <taxon>Agaricales</taxon>
        <taxon>Tricholomatineae</taxon>
        <taxon>Clitocybaceae</taxon>
        <taxon>Collybia</taxon>
    </lineage>
</organism>
<keyword evidence="6 10" id="KW-0560">Oxidoreductase</keyword>
<dbReference type="InterPro" id="IPR001128">
    <property type="entry name" value="Cyt_P450"/>
</dbReference>
<evidence type="ECO:0000256" key="6">
    <source>
        <dbReference type="ARBA" id="ARBA00023002"/>
    </source>
</evidence>
<keyword evidence="12" id="KW-1185">Reference proteome</keyword>
<accession>A0A9P5Y5S7</accession>
<sequence length="512" mass="57547">MLDPVLCALFVVLFTAACFFFQQRIRAPHGTTLPPGPKGLPIVGNLFQIPRERSWLTYADWSSTLGDVLYMEVLNNPLVILNSSKAATELLEKRSVNYADRPSLVMANELMGWDWDMAHMPYSDRWRQHRKMFHQYFRPQAVPAYQQIQVEATTTLLRQLLEAPDDFREHIRQHAASAILRVVYGYDVKSSHDHYVALAHEAIVGLSQTINVGSYLVDFLPSLRYIPSWFPGAAFKRQAKEWAIPAARLKDSPFDDFKRSFAAGTAVPCFVSQNLERLKNKISSDSLGEEIIKNCAGIAYLAGSDTTVSVILTWMLAMVLHPAIQARAQAELEKVVGTSRMPDFEDQPSLPYINAMLSETLRWNPVTPLAVPHKAIHDDVYDGFYIPAGSTVVGNVWAILHDEKIYPEPFEFKPERFLQEEGKDLPPDPIAIGAFGFGRRICPGRYFALNSAWIAIVSILSTFDITKARDTNGHEIEPAIDYTDGLVIHPKPFELSLKPRSQAVANPVPNPE</sequence>
<dbReference type="CDD" id="cd11065">
    <property type="entry name" value="CYP64-like"/>
    <property type="match status" value="1"/>
</dbReference>
<dbReference type="GO" id="GO:0005506">
    <property type="term" value="F:iron ion binding"/>
    <property type="evidence" value="ECO:0007669"/>
    <property type="project" value="InterPro"/>
</dbReference>
<dbReference type="PRINTS" id="PR00385">
    <property type="entry name" value="P450"/>
</dbReference>
<dbReference type="SUPFAM" id="SSF48264">
    <property type="entry name" value="Cytochrome P450"/>
    <property type="match status" value="1"/>
</dbReference>
<dbReference type="InterPro" id="IPR002401">
    <property type="entry name" value="Cyt_P450_E_grp-I"/>
</dbReference>
<keyword evidence="7 9" id="KW-0408">Iron</keyword>
<comment type="cofactor">
    <cofactor evidence="1 9">
        <name>heme</name>
        <dbReference type="ChEBI" id="CHEBI:30413"/>
    </cofactor>
</comment>
<evidence type="ECO:0000256" key="9">
    <source>
        <dbReference type="PIRSR" id="PIRSR602401-1"/>
    </source>
</evidence>
<dbReference type="PRINTS" id="PR00463">
    <property type="entry name" value="EP450I"/>
</dbReference>
<comment type="pathway">
    <text evidence="2">Secondary metabolite biosynthesis.</text>
</comment>
<keyword evidence="5 9" id="KW-0479">Metal-binding</keyword>
<dbReference type="PROSITE" id="PS00086">
    <property type="entry name" value="CYTOCHROME_P450"/>
    <property type="match status" value="1"/>
</dbReference>
<reference evidence="11" key="1">
    <citation type="submission" date="2020-11" db="EMBL/GenBank/DDBJ databases">
        <authorList>
            <consortium name="DOE Joint Genome Institute"/>
            <person name="Ahrendt S."/>
            <person name="Riley R."/>
            <person name="Andreopoulos W."/>
            <person name="Labutti K."/>
            <person name="Pangilinan J."/>
            <person name="Ruiz-Duenas F.J."/>
            <person name="Barrasa J.M."/>
            <person name="Sanchez-Garcia M."/>
            <person name="Camarero S."/>
            <person name="Miyauchi S."/>
            <person name="Serrano A."/>
            <person name="Linde D."/>
            <person name="Babiker R."/>
            <person name="Drula E."/>
            <person name="Ayuso-Fernandez I."/>
            <person name="Pacheco R."/>
            <person name="Padilla G."/>
            <person name="Ferreira P."/>
            <person name="Barriuso J."/>
            <person name="Kellner H."/>
            <person name="Castanera R."/>
            <person name="Alfaro M."/>
            <person name="Ramirez L."/>
            <person name="Pisabarro A.G."/>
            <person name="Kuo A."/>
            <person name="Tritt A."/>
            <person name="Lipzen A."/>
            <person name="He G."/>
            <person name="Yan M."/>
            <person name="Ng V."/>
            <person name="Cullen D."/>
            <person name="Martin F."/>
            <person name="Rosso M.-N."/>
            <person name="Henrissat B."/>
            <person name="Hibbett D."/>
            <person name="Martinez A.T."/>
            <person name="Grigoriev I.V."/>
        </authorList>
    </citation>
    <scope>NUCLEOTIDE SEQUENCE</scope>
    <source>
        <strain evidence="11">CBS 247.69</strain>
    </source>
</reference>
<evidence type="ECO:0000313" key="12">
    <source>
        <dbReference type="Proteomes" id="UP000807353"/>
    </source>
</evidence>
<dbReference type="GO" id="GO:0004497">
    <property type="term" value="F:monooxygenase activity"/>
    <property type="evidence" value="ECO:0007669"/>
    <property type="project" value="UniProtKB-KW"/>
</dbReference>
<dbReference type="InterPro" id="IPR017972">
    <property type="entry name" value="Cyt_P450_CS"/>
</dbReference>
<protein>
    <submittedName>
        <fullName evidence="11">Cytochrome P450</fullName>
    </submittedName>
</protein>
<dbReference type="GO" id="GO:0020037">
    <property type="term" value="F:heme binding"/>
    <property type="evidence" value="ECO:0007669"/>
    <property type="project" value="InterPro"/>
</dbReference>
<dbReference type="GO" id="GO:0016705">
    <property type="term" value="F:oxidoreductase activity, acting on paired donors, with incorporation or reduction of molecular oxygen"/>
    <property type="evidence" value="ECO:0007669"/>
    <property type="project" value="InterPro"/>
</dbReference>
<comment type="similarity">
    <text evidence="3 10">Belongs to the cytochrome P450 family.</text>
</comment>
<comment type="caution">
    <text evidence="11">The sequence shown here is derived from an EMBL/GenBank/DDBJ whole genome shotgun (WGS) entry which is preliminary data.</text>
</comment>
<evidence type="ECO:0000313" key="11">
    <source>
        <dbReference type="EMBL" id="KAF9462161.1"/>
    </source>
</evidence>
<dbReference type="InterPro" id="IPR036396">
    <property type="entry name" value="Cyt_P450_sf"/>
</dbReference>
<dbReference type="EMBL" id="MU150275">
    <property type="protein sequence ID" value="KAF9462161.1"/>
    <property type="molecule type" value="Genomic_DNA"/>
</dbReference>
<dbReference type="Proteomes" id="UP000807353">
    <property type="component" value="Unassembled WGS sequence"/>
</dbReference>
<evidence type="ECO:0000256" key="7">
    <source>
        <dbReference type="ARBA" id="ARBA00023004"/>
    </source>
</evidence>